<accession>A0A7Z7LHI9</accession>
<keyword evidence="1 7" id="KW-0963">Cytoplasm</keyword>
<dbReference type="Pfam" id="PF00398">
    <property type="entry name" value="RrnaAD"/>
    <property type="match status" value="1"/>
</dbReference>
<dbReference type="KEGG" id="minf:MESINF_2570"/>
<dbReference type="PROSITE" id="PS51689">
    <property type="entry name" value="SAM_RNA_A_N6_MT"/>
    <property type="match status" value="1"/>
</dbReference>
<comment type="subcellular location">
    <subcellularLocation>
        <location evidence="7">Cytoplasm</location>
    </subcellularLocation>
</comment>
<dbReference type="SUPFAM" id="SSF53335">
    <property type="entry name" value="S-adenosyl-L-methionine-dependent methyltransferases"/>
    <property type="match status" value="1"/>
</dbReference>
<dbReference type="InterPro" id="IPR011530">
    <property type="entry name" value="rRNA_adenine_dimethylase"/>
</dbReference>
<dbReference type="EC" id="2.1.1.182" evidence="7"/>
<evidence type="ECO:0000313" key="10">
    <source>
        <dbReference type="EMBL" id="SSC14010.1"/>
    </source>
</evidence>
<organism evidence="10 11">
    <name type="scientific">Mesotoga infera</name>
    <dbReference type="NCBI Taxonomy" id="1236046"/>
    <lineage>
        <taxon>Bacteria</taxon>
        <taxon>Thermotogati</taxon>
        <taxon>Thermotogota</taxon>
        <taxon>Thermotogae</taxon>
        <taxon>Kosmotogales</taxon>
        <taxon>Kosmotogaceae</taxon>
        <taxon>Mesotoga</taxon>
    </lineage>
</organism>
<evidence type="ECO:0000256" key="5">
    <source>
        <dbReference type="ARBA" id="ARBA00022691"/>
    </source>
</evidence>
<keyword evidence="2 7" id="KW-0698">rRNA processing</keyword>
<dbReference type="Proteomes" id="UP000250796">
    <property type="component" value="Chromosome MESINF"/>
</dbReference>
<feature type="binding site" evidence="7 8">
    <location>
        <position position="109"/>
    </location>
    <ligand>
        <name>S-adenosyl-L-methionine</name>
        <dbReference type="ChEBI" id="CHEBI:59789"/>
    </ligand>
</feature>
<reference evidence="10 11" key="1">
    <citation type="submission" date="2017-01" db="EMBL/GenBank/DDBJ databases">
        <authorList>
            <person name="Erauso G."/>
        </authorList>
    </citation>
    <scope>NUCLEOTIDE SEQUENCE [LARGE SCALE GENOMIC DNA]</scope>
    <source>
        <strain evidence="10">MESINF1</strain>
    </source>
</reference>
<dbReference type="Gene3D" id="1.10.8.100">
    <property type="entry name" value="Ribosomal RNA adenine dimethylase-like, domain 2"/>
    <property type="match status" value="1"/>
</dbReference>
<evidence type="ECO:0000256" key="8">
    <source>
        <dbReference type="PROSITE-ProRule" id="PRU01026"/>
    </source>
</evidence>
<dbReference type="InterPro" id="IPR023165">
    <property type="entry name" value="rRNA_Ade_diMease-like_C"/>
</dbReference>
<dbReference type="CDD" id="cd02440">
    <property type="entry name" value="AdoMet_MTases"/>
    <property type="match status" value="1"/>
</dbReference>
<sequence length="323" mass="36673">MTSKTRPWVQIPLSPPLKRQPVFMTGFSFWAYILNRLNRTGGGYLAKDSVNIRLNTALGQNFLKNDRIARKMAEFIDLPVGSTVIEIGVGSGILTRVLLERGFAVVGFELDRRFVEVNHKLEGPACKLIYEDFLKADLGSIPDYVAYVANIPYYITSPIIERIMFEGPRFSSALLMVQKEYAERLTASAGTKEYGVLTVNVNTFATVRELFQVSRSEFIPHPEVDSTVIELRLLERLEELPDRDGYRAFIRHCFSQRRKKLTNNLKSLIDSPDELLLSCGIDTSVRAEELSINQFKKLYSLYTLQREAGHGPENRSDREPGSL</sequence>
<feature type="binding site" evidence="7 8">
    <location>
        <position position="63"/>
    </location>
    <ligand>
        <name>S-adenosyl-L-methionine</name>
        <dbReference type="ChEBI" id="CHEBI:59789"/>
    </ligand>
</feature>
<dbReference type="GO" id="GO:0003723">
    <property type="term" value="F:RNA binding"/>
    <property type="evidence" value="ECO:0007669"/>
    <property type="project" value="UniProtKB-UniRule"/>
</dbReference>
<dbReference type="HAMAP" id="MF_00607">
    <property type="entry name" value="16SrRNA_methyltr_A"/>
    <property type="match status" value="1"/>
</dbReference>
<dbReference type="PROSITE" id="PS01131">
    <property type="entry name" value="RRNA_A_DIMETH"/>
    <property type="match status" value="1"/>
</dbReference>
<evidence type="ECO:0000256" key="2">
    <source>
        <dbReference type="ARBA" id="ARBA00022552"/>
    </source>
</evidence>
<feature type="domain" description="Ribosomal RNA adenine methylase transferase N-terminal" evidence="9">
    <location>
        <begin position="68"/>
        <end position="235"/>
    </location>
</feature>
<name>A0A7Z7LHI9_9BACT</name>
<feature type="binding site" evidence="7 8">
    <location>
        <position position="150"/>
    </location>
    <ligand>
        <name>S-adenosyl-L-methionine</name>
        <dbReference type="ChEBI" id="CHEBI:59789"/>
    </ligand>
</feature>
<evidence type="ECO:0000256" key="3">
    <source>
        <dbReference type="ARBA" id="ARBA00022603"/>
    </source>
</evidence>
<keyword evidence="11" id="KW-1185">Reference proteome</keyword>
<dbReference type="EMBL" id="LS974202">
    <property type="protein sequence ID" value="SSC14010.1"/>
    <property type="molecule type" value="Genomic_DNA"/>
</dbReference>
<dbReference type="SMART" id="SM00650">
    <property type="entry name" value="rADc"/>
    <property type="match status" value="1"/>
</dbReference>
<dbReference type="GO" id="GO:0005829">
    <property type="term" value="C:cytosol"/>
    <property type="evidence" value="ECO:0007669"/>
    <property type="project" value="TreeGrafter"/>
</dbReference>
<evidence type="ECO:0000313" key="11">
    <source>
        <dbReference type="Proteomes" id="UP000250796"/>
    </source>
</evidence>
<dbReference type="GO" id="GO:0052908">
    <property type="term" value="F:16S rRNA (adenine(1518)-N(6)/adenine(1519)-N(6))-dimethyltransferase activity"/>
    <property type="evidence" value="ECO:0007669"/>
    <property type="project" value="UniProtKB-EC"/>
</dbReference>
<dbReference type="InterPro" id="IPR001737">
    <property type="entry name" value="KsgA/Erm"/>
</dbReference>
<evidence type="ECO:0000256" key="1">
    <source>
        <dbReference type="ARBA" id="ARBA00022490"/>
    </source>
</evidence>
<dbReference type="PANTHER" id="PTHR11727:SF7">
    <property type="entry name" value="DIMETHYLADENOSINE TRANSFERASE-RELATED"/>
    <property type="match status" value="1"/>
</dbReference>
<feature type="binding site" evidence="7 8">
    <location>
        <position position="88"/>
    </location>
    <ligand>
        <name>S-adenosyl-L-methionine</name>
        <dbReference type="ChEBI" id="CHEBI:59789"/>
    </ligand>
</feature>
<evidence type="ECO:0000256" key="6">
    <source>
        <dbReference type="ARBA" id="ARBA00022884"/>
    </source>
</evidence>
<dbReference type="InterPro" id="IPR029063">
    <property type="entry name" value="SAM-dependent_MTases_sf"/>
</dbReference>
<keyword evidence="5 7" id="KW-0949">S-adenosyl-L-methionine</keyword>
<dbReference type="AlphaFoldDB" id="A0A7Z7LHI9"/>
<evidence type="ECO:0000256" key="7">
    <source>
        <dbReference type="HAMAP-Rule" id="MF_00607"/>
    </source>
</evidence>
<protein>
    <recommendedName>
        <fullName evidence="7">Ribosomal RNA small subunit methyltransferase A</fullName>
        <ecNumber evidence="7">2.1.1.182</ecNumber>
    </recommendedName>
    <alternativeName>
        <fullName evidence="7">16S rRNA (adenine(1518)-N(6)/adenine(1519)-N(6))-dimethyltransferase</fullName>
    </alternativeName>
    <alternativeName>
        <fullName evidence="7">16S rRNA dimethyladenosine transferase</fullName>
    </alternativeName>
    <alternativeName>
        <fullName evidence="7">16S rRNA dimethylase</fullName>
    </alternativeName>
    <alternativeName>
        <fullName evidence="7">S-adenosylmethionine-6-N', N'-adenosyl(rRNA) dimethyltransferase</fullName>
    </alternativeName>
</protein>
<dbReference type="Gene3D" id="3.40.50.150">
    <property type="entry name" value="Vaccinia Virus protein VP39"/>
    <property type="match status" value="1"/>
</dbReference>
<keyword evidence="4 7" id="KW-0808">Transferase</keyword>
<dbReference type="InterPro" id="IPR020598">
    <property type="entry name" value="rRNA_Ade_methylase_Trfase_N"/>
</dbReference>
<evidence type="ECO:0000256" key="4">
    <source>
        <dbReference type="ARBA" id="ARBA00022679"/>
    </source>
</evidence>
<keyword evidence="3 7" id="KW-0489">Methyltransferase</keyword>
<gene>
    <name evidence="7 10" type="primary">rsmA</name>
    <name evidence="7" type="synonym">ksgA</name>
    <name evidence="10" type="ORF">MESINF_2570</name>
</gene>
<dbReference type="PANTHER" id="PTHR11727">
    <property type="entry name" value="DIMETHYLADENOSINE TRANSFERASE"/>
    <property type="match status" value="1"/>
</dbReference>
<evidence type="ECO:0000259" key="9">
    <source>
        <dbReference type="SMART" id="SM00650"/>
    </source>
</evidence>
<dbReference type="InterPro" id="IPR020596">
    <property type="entry name" value="rRNA_Ade_Mease_Trfase_CS"/>
</dbReference>
<comment type="function">
    <text evidence="7">Specifically dimethylates two adjacent adenosines (A1518 and A1519) in the loop of a conserved hairpin near the 3'-end of 16S rRNA in the 30S particle. May play a critical role in biogenesis of 30S subunits.</text>
</comment>
<feature type="binding site" evidence="7 8">
    <location>
        <position position="132"/>
    </location>
    <ligand>
        <name>S-adenosyl-L-methionine</name>
        <dbReference type="ChEBI" id="CHEBI:59789"/>
    </ligand>
</feature>
<comment type="catalytic activity">
    <reaction evidence="7">
        <text>adenosine(1518)/adenosine(1519) in 16S rRNA + 4 S-adenosyl-L-methionine = N(6)-dimethyladenosine(1518)/N(6)-dimethyladenosine(1519) in 16S rRNA + 4 S-adenosyl-L-homocysteine + 4 H(+)</text>
        <dbReference type="Rhea" id="RHEA:19609"/>
        <dbReference type="Rhea" id="RHEA-COMP:10232"/>
        <dbReference type="Rhea" id="RHEA-COMP:10233"/>
        <dbReference type="ChEBI" id="CHEBI:15378"/>
        <dbReference type="ChEBI" id="CHEBI:57856"/>
        <dbReference type="ChEBI" id="CHEBI:59789"/>
        <dbReference type="ChEBI" id="CHEBI:74411"/>
        <dbReference type="ChEBI" id="CHEBI:74493"/>
        <dbReference type="EC" id="2.1.1.182"/>
    </reaction>
</comment>
<dbReference type="NCBIfam" id="TIGR00755">
    <property type="entry name" value="ksgA"/>
    <property type="match status" value="1"/>
</dbReference>
<feature type="binding site" evidence="7 8">
    <location>
        <position position="61"/>
    </location>
    <ligand>
        <name>S-adenosyl-L-methionine</name>
        <dbReference type="ChEBI" id="CHEBI:59789"/>
    </ligand>
</feature>
<comment type="similarity">
    <text evidence="7">Belongs to the class I-like SAM-binding methyltransferase superfamily. rRNA adenine N(6)-methyltransferase family. RsmA subfamily.</text>
</comment>
<keyword evidence="6 7" id="KW-0694">RNA-binding</keyword>
<proteinExistence type="inferred from homology"/>